<keyword evidence="7" id="KW-1185">Reference proteome</keyword>
<evidence type="ECO:0000313" key="6">
    <source>
        <dbReference type="Proteomes" id="UP000663854"/>
    </source>
</evidence>
<dbReference type="SUPFAM" id="SSF81383">
    <property type="entry name" value="F-box domain"/>
    <property type="match status" value="1"/>
</dbReference>
<evidence type="ECO:0000313" key="4">
    <source>
        <dbReference type="EMBL" id="CAF1582722.1"/>
    </source>
</evidence>
<evidence type="ECO:0000313" key="7">
    <source>
        <dbReference type="Proteomes" id="UP000663870"/>
    </source>
</evidence>
<dbReference type="PROSITE" id="PS50181">
    <property type="entry name" value="FBOX"/>
    <property type="match status" value="1"/>
</dbReference>
<dbReference type="AlphaFoldDB" id="A0A815EQT2"/>
<dbReference type="EMBL" id="CAJNOH010002899">
    <property type="protein sequence ID" value="CAF1315366.1"/>
    <property type="molecule type" value="Genomic_DNA"/>
</dbReference>
<dbReference type="EMBL" id="CAJNOH010002900">
    <property type="protein sequence ID" value="CAF1315426.1"/>
    <property type="molecule type" value="Genomic_DNA"/>
</dbReference>
<evidence type="ECO:0000313" key="3">
    <source>
        <dbReference type="EMBL" id="CAF1315426.1"/>
    </source>
</evidence>
<protein>
    <recommendedName>
        <fullName evidence="1">F-box domain-containing protein</fullName>
    </recommendedName>
</protein>
<evidence type="ECO:0000313" key="5">
    <source>
        <dbReference type="EMBL" id="CAF1582749.1"/>
    </source>
</evidence>
<feature type="domain" description="F-box" evidence="1">
    <location>
        <begin position="5"/>
        <end position="51"/>
    </location>
</feature>
<proteinExistence type="predicted"/>
<evidence type="ECO:0000259" key="1">
    <source>
        <dbReference type="PROSITE" id="PS50181"/>
    </source>
</evidence>
<dbReference type="EMBL" id="CAJNOL010004174">
    <property type="protein sequence ID" value="CAF1582722.1"/>
    <property type="molecule type" value="Genomic_DNA"/>
</dbReference>
<comment type="caution">
    <text evidence="3">The sequence shown here is derived from an EMBL/GenBank/DDBJ whole genome shotgun (WGS) entry which is preliminary data.</text>
</comment>
<name>A0A815EQT2_9BILA</name>
<organism evidence="3 6">
    <name type="scientific">Rotaria sordida</name>
    <dbReference type="NCBI Taxonomy" id="392033"/>
    <lineage>
        <taxon>Eukaryota</taxon>
        <taxon>Metazoa</taxon>
        <taxon>Spiralia</taxon>
        <taxon>Gnathifera</taxon>
        <taxon>Rotifera</taxon>
        <taxon>Eurotatoria</taxon>
        <taxon>Bdelloidea</taxon>
        <taxon>Philodinida</taxon>
        <taxon>Philodinidae</taxon>
        <taxon>Rotaria</taxon>
    </lineage>
</organism>
<reference evidence="3" key="1">
    <citation type="submission" date="2021-02" db="EMBL/GenBank/DDBJ databases">
        <authorList>
            <person name="Nowell W R."/>
        </authorList>
    </citation>
    <scope>NUCLEOTIDE SEQUENCE</scope>
</reference>
<dbReference type="EMBL" id="CAJNOL010004175">
    <property type="protein sequence ID" value="CAF1582749.1"/>
    <property type="molecule type" value="Genomic_DNA"/>
</dbReference>
<sequence length="532" mass="63451">MKYSLIKLNDLSDEILIYILKKLENDQVLYSLIGVNKRLNTLIHDRIFTSHLRLMRYISDDSINLLSDTILDRFYSEILPSIDHKIQWLDLESSSMERILSRNYPNLYRLGLYNLEIESAKHLFTNETILNDLFKNDILSLIIHISKNKKQTSTKYDNTIIFTNIFSIFTNLQELKFDSNSIYPRYLSFDISPPIFISSTLLELHVNVTHFYDCIYLLDGRFNQLRLLHVNTFSIERSSVRTVNNSEKLPNLKCFSLHCEIDTVYYDQLILPLLHRMLNLEKLHLCLKIYGRNTFIDGNNLKINIKNYMRQLNQFTFNIRSTIRLDNKINLLSNEDIQHTFNHFQNNKIISSVDYFSEMERGQCHIYSYPYQLKYYHQITNNFPGGIFKYVREISLFDERSFEHKFFFQISQSFPFMKKLTLINEKPQNDKRYRIFDDDNQHLSIIEYPHLSHLNLDEAHDDYVEQFLLDTKTSLPNSLYLSVDYQVLKRVTQHFTRNTTRINSIKLRSLGLIGKCKIPKYVKEYFPRTKIL</sequence>
<dbReference type="InterPro" id="IPR001810">
    <property type="entry name" value="F-box_dom"/>
</dbReference>
<dbReference type="Proteomes" id="UP000663854">
    <property type="component" value="Unassembled WGS sequence"/>
</dbReference>
<accession>A0A815EQT2</accession>
<dbReference type="InterPro" id="IPR036047">
    <property type="entry name" value="F-box-like_dom_sf"/>
</dbReference>
<evidence type="ECO:0000313" key="2">
    <source>
        <dbReference type="EMBL" id="CAF1315366.1"/>
    </source>
</evidence>
<dbReference type="Proteomes" id="UP000663870">
    <property type="component" value="Unassembled WGS sequence"/>
</dbReference>
<gene>
    <name evidence="4" type="ORF">JXQ802_LOCUS46391</name>
    <name evidence="5" type="ORF">JXQ802_LOCUS46394</name>
    <name evidence="2" type="ORF">PYM288_LOCUS30631</name>
    <name evidence="3" type="ORF">PYM288_LOCUS30634</name>
</gene>